<organism evidence="3 4">
    <name type="scientific">Arenimonas soli</name>
    <dbReference type="NCBI Taxonomy" id="2269504"/>
    <lineage>
        <taxon>Bacteria</taxon>
        <taxon>Pseudomonadati</taxon>
        <taxon>Pseudomonadota</taxon>
        <taxon>Gammaproteobacteria</taxon>
        <taxon>Lysobacterales</taxon>
        <taxon>Lysobacteraceae</taxon>
        <taxon>Arenimonas</taxon>
    </lineage>
</organism>
<dbReference type="Proteomes" id="UP000623419">
    <property type="component" value="Unassembled WGS sequence"/>
</dbReference>
<feature type="domain" description="Teneurin-like YD-shell" evidence="2">
    <location>
        <begin position="2"/>
        <end position="263"/>
    </location>
</feature>
<sequence>MTYDALDRLVGVVAGSAQGGIGTFEYDPLDNLRVLEQGSRKFRYVYDATNRLDEIRSPGGALLHSFDYDARGNTINKDGGSLTFNRENRLTHSQIPTATSYVYDGLGRRVREFMGASTYFYYGQGGKLLYTHDLKTSASARTDHIYLAGSLVANRKVPFGSSPTIEVTYQHTDALGSPVATTNQSGALLPRERMTAWGEPADGTWSSGPGYTGHQMDAASKLVYMQQRYYDPAIGRFLSVDSLVTDPSTGFNFSRYWYANDNPYSFIDPDGRAAQWFENKDGTVTLQIKVYFTGQDATPAMVSRIEQRVEQLKTGSRRSVELVVLSRPGGTDSNVMDLSPGMDFTNFPGAGEGVNGLGGNKGHIDTSPGRDDVGAAAHDILHFAGIDDGYVEGAPDANGNRTDGGLKPGYTNDDIMARRSGTQLRPEHFDEARDNWSTTIEEQK</sequence>
<name>A0ABQ1HLW7_9GAMM</name>
<reference evidence="4" key="1">
    <citation type="journal article" date="2019" name="Int. J. Syst. Evol. Microbiol.">
        <title>The Global Catalogue of Microorganisms (GCM) 10K type strain sequencing project: providing services to taxonomists for standard genome sequencing and annotation.</title>
        <authorList>
            <consortium name="The Broad Institute Genomics Platform"/>
            <consortium name="The Broad Institute Genome Sequencing Center for Infectious Disease"/>
            <person name="Wu L."/>
            <person name="Ma J."/>
        </authorList>
    </citation>
    <scope>NUCLEOTIDE SEQUENCE [LARGE SCALE GENOMIC DNA]</scope>
    <source>
        <strain evidence="4">CGMCC 1.15905</strain>
    </source>
</reference>
<evidence type="ECO:0000259" key="2">
    <source>
        <dbReference type="Pfam" id="PF25023"/>
    </source>
</evidence>
<comment type="caution">
    <text evidence="3">The sequence shown here is derived from an EMBL/GenBank/DDBJ whole genome shotgun (WGS) entry which is preliminary data.</text>
</comment>
<evidence type="ECO:0000313" key="4">
    <source>
        <dbReference type="Proteomes" id="UP000623419"/>
    </source>
</evidence>
<accession>A0ABQ1HLW7</accession>
<dbReference type="EMBL" id="BMKC01000002">
    <property type="protein sequence ID" value="GGA81523.1"/>
    <property type="molecule type" value="Genomic_DNA"/>
</dbReference>
<dbReference type="RefSeq" id="WP_188663687.1">
    <property type="nucleotide sequence ID" value="NZ_BMKC01000002.1"/>
</dbReference>
<dbReference type="NCBIfam" id="TIGR03696">
    <property type="entry name" value="Rhs_assc_core"/>
    <property type="match status" value="1"/>
</dbReference>
<dbReference type="Pfam" id="PF25023">
    <property type="entry name" value="TEN_YD-shell"/>
    <property type="match status" value="1"/>
</dbReference>
<evidence type="ECO:0000313" key="3">
    <source>
        <dbReference type="EMBL" id="GGA81523.1"/>
    </source>
</evidence>
<dbReference type="PANTHER" id="PTHR32305:SF15">
    <property type="entry name" value="PROTEIN RHSA-RELATED"/>
    <property type="match status" value="1"/>
</dbReference>
<evidence type="ECO:0000256" key="1">
    <source>
        <dbReference type="ARBA" id="ARBA00022737"/>
    </source>
</evidence>
<dbReference type="InterPro" id="IPR056823">
    <property type="entry name" value="TEN-like_YD-shell"/>
</dbReference>
<protein>
    <recommendedName>
        <fullName evidence="2">Teneurin-like YD-shell domain-containing protein</fullName>
    </recommendedName>
</protein>
<gene>
    <name evidence="3" type="ORF">GCM10011521_19850</name>
</gene>
<dbReference type="PANTHER" id="PTHR32305">
    <property type="match status" value="1"/>
</dbReference>
<dbReference type="InterPro" id="IPR050708">
    <property type="entry name" value="T6SS_VgrG/RHS"/>
</dbReference>
<keyword evidence="1" id="KW-0677">Repeat</keyword>
<proteinExistence type="predicted"/>
<dbReference type="Gene3D" id="2.180.10.10">
    <property type="entry name" value="RHS repeat-associated core"/>
    <property type="match status" value="1"/>
</dbReference>
<keyword evidence="4" id="KW-1185">Reference proteome</keyword>
<dbReference type="InterPro" id="IPR022385">
    <property type="entry name" value="Rhs_assc_core"/>
</dbReference>